<dbReference type="PANTHER" id="PTHR44942">
    <property type="entry name" value="METHYLTRANSF_11 DOMAIN-CONTAINING PROTEIN"/>
    <property type="match status" value="1"/>
</dbReference>
<evidence type="ECO:0000313" key="7">
    <source>
        <dbReference type="Proteomes" id="UP001302367"/>
    </source>
</evidence>
<keyword evidence="2" id="KW-0808">Transferase</keyword>
<evidence type="ECO:0000259" key="3">
    <source>
        <dbReference type="Pfam" id="PF13649"/>
    </source>
</evidence>
<dbReference type="GO" id="GO:0032259">
    <property type="term" value="P:methylation"/>
    <property type="evidence" value="ECO:0007669"/>
    <property type="project" value="UniProtKB-KW"/>
</dbReference>
<dbReference type="CDD" id="cd02440">
    <property type="entry name" value="AdoMet_MTases"/>
    <property type="match status" value="1"/>
</dbReference>
<name>A0A2G5I1Y3_CERBT</name>
<evidence type="ECO:0000256" key="2">
    <source>
        <dbReference type="ARBA" id="ARBA00022679"/>
    </source>
</evidence>
<dbReference type="EMBL" id="CP134186">
    <property type="protein sequence ID" value="WPA99462.1"/>
    <property type="molecule type" value="Genomic_DNA"/>
</dbReference>
<dbReference type="SUPFAM" id="SSF53335">
    <property type="entry name" value="S-adenosyl-L-methionine-dependent methyltransferases"/>
    <property type="match status" value="1"/>
</dbReference>
<sequence length="339" mass="37985">MSSTITLTESTAPKVDAPFATIDTDTKFWHDYITSRPSPSEDFFQLINEYHDSHGNTGRGIAHDVGTGPGNIATRLANYYIRIVGSDVNAKALAAAPTLISEPMLSRMTFVQSPAEQLSNGVVPQEVGNGKTDLVVVSECMPLLDRVKSLEAFRTLLRPSGTLAIYFYGRPLFADGENRAELNDLYDCIATRICTFLLPFIGSPAEGFHLRAAETMGSWMDNIGFDPQEWESVQRHKWNSNVDLLFNSRSGYDFELKRVDRRGEGETTAEKIISQYWQHEWDVEDIANYLTSVYPNYREKAGERYSDIEVMLSELKKAMGGKRKVTFPVSLILATKKGN</sequence>
<evidence type="ECO:0000313" key="6">
    <source>
        <dbReference type="Proteomes" id="UP000230605"/>
    </source>
</evidence>
<keyword evidence="7" id="KW-1185">Reference proteome</keyword>
<dbReference type="PANTHER" id="PTHR44942:SF4">
    <property type="entry name" value="METHYLTRANSFERASE TYPE 11 DOMAIN-CONTAINING PROTEIN"/>
    <property type="match status" value="1"/>
</dbReference>
<dbReference type="Proteomes" id="UP001302367">
    <property type="component" value="Chromosome 3"/>
</dbReference>
<keyword evidence="1" id="KW-0489">Methyltransferase</keyword>
<dbReference type="GO" id="GO:0008168">
    <property type="term" value="F:methyltransferase activity"/>
    <property type="evidence" value="ECO:0007669"/>
    <property type="project" value="UniProtKB-KW"/>
</dbReference>
<reference evidence="4 6" key="1">
    <citation type="submission" date="2015-10" db="EMBL/GenBank/DDBJ databases">
        <title>The cercosporin biosynthetic gene cluster was horizontally transferred to several fungal lineages and shown to be expanded in Cercospora beticola based on microsynteny with recipient genomes.</title>
        <authorList>
            <person name="De Jonge R."/>
            <person name="Ebert M.K."/>
            <person name="Suttle J.C."/>
            <person name="Jurick Ii W.M."/>
            <person name="Secor G.A."/>
            <person name="Thomma B.P."/>
            <person name="Van De Peer Y."/>
            <person name="Bolton M.D."/>
        </authorList>
    </citation>
    <scope>NUCLEOTIDE SEQUENCE [LARGE SCALE GENOMIC DNA]</scope>
    <source>
        <strain evidence="4 6">09-40</strain>
    </source>
</reference>
<feature type="domain" description="Methyltransferase" evidence="3">
    <location>
        <begin position="64"/>
        <end position="161"/>
    </location>
</feature>
<dbReference type="AlphaFoldDB" id="A0A2G5I1Y3"/>
<reference evidence="5 7" key="2">
    <citation type="submission" date="2023-09" db="EMBL/GenBank/DDBJ databases">
        <title>Complete-Gapless Cercospora beticola genome.</title>
        <authorList>
            <person name="Wyatt N.A."/>
            <person name="Spanner R.E."/>
            <person name="Bolton M.D."/>
        </authorList>
    </citation>
    <scope>NUCLEOTIDE SEQUENCE [LARGE SCALE GENOMIC DNA]</scope>
    <source>
        <strain evidence="5">Cb09-40</strain>
    </source>
</reference>
<protein>
    <recommendedName>
        <fullName evidence="3">Methyltransferase domain-containing protein</fullName>
    </recommendedName>
</protein>
<organism evidence="4 6">
    <name type="scientific">Cercospora beticola</name>
    <name type="common">Sugarbeet leaf spot fungus</name>
    <dbReference type="NCBI Taxonomy" id="122368"/>
    <lineage>
        <taxon>Eukaryota</taxon>
        <taxon>Fungi</taxon>
        <taxon>Dikarya</taxon>
        <taxon>Ascomycota</taxon>
        <taxon>Pezizomycotina</taxon>
        <taxon>Dothideomycetes</taxon>
        <taxon>Dothideomycetidae</taxon>
        <taxon>Mycosphaerellales</taxon>
        <taxon>Mycosphaerellaceae</taxon>
        <taxon>Cercospora</taxon>
    </lineage>
</organism>
<proteinExistence type="predicted"/>
<dbReference type="Proteomes" id="UP000230605">
    <property type="component" value="Chromosome 3"/>
</dbReference>
<dbReference type="OrthoDB" id="10027013at2759"/>
<evidence type="ECO:0000256" key="1">
    <source>
        <dbReference type="ARBA" id="ARBA00022603"/>
    </source>
</evidence>
<dbReference type="Pfam" id="PF13649">
    <property type="entry name" value="Methyltransf_25"/>
    <property type="match status" value="1"/>
</dbReference>
<dbReference type="InterPro" id="IPR041698">
    <property type="entry name" value="Methyltransf_25"/>
</dbReference>
<dbReference type="EMBL" id="LKMD01000101">
    <property type="protein sequence ID" value="PIA98806.1"/>
    <property type="molecule type" value="Genomic_DNA"/>
</dbReference>
<evidence type="ECO:0000313" key="4">
    <source>
        <dbReference type="EMBL" id="PIA98806.1"/>
    </source>
</evidence>
<dbReference type="InterPro" id="IPR051052">
    <property type="entry name" value="Diverse_substrate_MTase"/>
</dbReference>
<evidence type="ECO:0000313" key="5">
    <source>
        <dbReference type="EMBL" id="WPA99462.1"/>
    </source>
</evidence>
<dbReference type="InterPro" id="IPR029063">
    <property type="entry name" value="SAM-dependent_MTases_sf"/>
</dbReference>
<dbReference type="Gene3D" id="3.40.50.150">
    <property type="entry name" value="Vaccinia Virus protein VP39"/>
    <property type="match status" value="1"/>
</dbReference>
<gene>
    <name evidence="4" type="ORF">CB0940_02332</name>
    <name evidence="5" type="ORF">RHO25_004079</name>
</gene>
<accession>A0A2G5I1Y3</accession>